<dbReference type="Pfam" id="PF03466">
    <property type="entry name" value="LysR_substrate"/>
    <property type="match status" value="1"/>
</dbReference>
<evidence type="ECO:0000256" key="4">
    <source>
        <dbReference type="ARBA" id="ARBA00023163"/>
    </source>
</evidence>
<dbReference type="InterPro" id="IPR050950">
    <property type="entry name" value="HTH-type_LysR_regulators"/>
</dbReference>
<dbReference type="SUPFAM" id="SSF46785">
    <property type="entry name" value="Winged helix' DNA-binding domain"/>
    <property type="match status" value="1"/>
</dbReference>
<dbReference type="CDD" id="cd08440">
    <property type="entry name" value="PBP2_LTTR_like_4"/>
    <property type="match status" value="1"/>
</dbReference>
<dbReference type="SUPFAM" id="SSF53850">
    <property type="entry name" value="Periplasmic binding protein-like II"/>
    <property type="match status" value="1"/>
</dbReference>
<keyword evidence="7" id="KW-1185">Reference proteome</keyword>
<dbReference type="Proteomes" id="UP001549076">
    <property type="component" value="Unassembled WGS sequence"/>
</dbReference>
<dbReference type="InterPro" id="IPR000847">
    <property type="entry name" value="LysR_HTH_N"/>
</dbReference>
<dbReference type="Gene3D" id="1.10.10.10">
    <property type="entry name" value="Winged helix-like DNA-binding domain superfamily/Winged helix DNA-binding domain"/>
    <property type="match status" value="1"/>
</dbReference>
<dbReference type="GO" id="GO:0003677">
    <property type="term" value="F:DNA binding"/>
    <property type="evidence" value="ECO:0007669"/>
    <property type="project" value="UniProtKB-KW"/>
</dbReference>
<dbReference type="PROSITE" id="PS50931">
    <property type="entry name" value="HTH_LYSR"/>
    <property type="match status" value="1"/>
</dbReference>
<gene>
    <name evidence="6" type="ORF">ABID37_001604</name>
</gene>
<protein>
    <submittedName>
        <fullName evidence="6">DNA-binding transcriptional LysR family regulator</fullName>
    </submittedName>
</protein>
<evidence type="ECO:0000256" key="1">
    <source>
        <dbReference type="ARBA" id="ARBA00009437"/>
    </source>
</evidence>
<sequence length="297" mass="32884">MVNITLKQLRTFVAVAESGRFRLAAETVNLTQSAVSILIKELEGQLGVILFDRHTRFVGLTEAGKRLLPLAMDILERVDGAVDSMVDISTLKSGRVTVASATVLAATYLPSRIASFMRKHPDIRIDLRDVSEDEIRELLINGEADIGVGTSRFLEQEINEKELFVDHLALFCPADDKLAHKKFISWTDFNNRPFIALTPENPLQRRIDELLEVNGVTTKRQFAVRFSTTLLALVNEGLGIGILPAGSKGLSPMANIVMRPITDQMVPRAVVALTLRERTLSPAARSFFQHLTADPRA</sequence>
<evidence type="ECO:0000313" key="6">
    <source>
        <dbReference type="EMBL" id="MET3791396.1"/>
    </source>
</evidence>
<reference evidence="6 7" key="1">
    <citation type="submission" date="2024-06" db="EMBL/GenBank/DDBJ databases">
        <title>Genomic Encyclopedia of Type Strains, Phase IV (KMG-IV): sequencing the most valuable type-strain genomes for metagenomic binning, comparative biology and taxonomic classification.</title>
        <authorList>
            <person name="Goeker M."/>
        </authorList>
    </citation>
    <scope>NUCLEOTIDE SEQUENCE [LARGE SCALE GENOMIC DNA]</scope>
    <source>
        <strain evidence="6 7">DSM 27865</strain>
    </source>
</reference>
<organism evidence="6 7">
    <name type="scientific">Aquamicrobium terrae</name>
    <dbReference type="NCBI Taxonomy" id="1324945"/>
    <lineage>
        <taxon>Bacteria</taxon>
        <taxon>Pseudomonadati</taxon>
        <taxon>Pseudomonadota</taxon>
        <taxon>Alphaproteobacteria</taxon>
        <taxon>Hyphomicrobiales</taxon>
        <taxon>Phyllobacteriaceae</taxon>
        <taxon>Aquamicrobium</taxon>
    </lineage>
</organism>
<proteinExistence type="inferred from homology"/>
<dbReference type="RefSeq" id="WP_354193724.1">
    <property type="nucleotide sequence ID" value="NZ_JBEPML010000004.1"/>
</dbReference>
<feature type="domain" description="HTH lysR-type" evidence="5">
    <location>
        <begin position="4"/>
        <end position="61"/>
    </location>
</feature>
<dbReference type="PANTHER" id="PTHR30419:SF8">
    <property type="entry name" value="NITROGEN ASSIMILATION TRANSCRIPTIONAL ACTIVATOR-RELATED"/>
    <property type="match status" value="1"/>
</dbReference>
<accession>A0ABV2MX90</accession>
<dbReference type="PRINTS" id="PR00039">
    <property type="entry name" value="HTHLYSR"/>
</dbReference>
<dbReference type="Gene3D" id="3.40.190.290">
    <property type="match status" value="1"/>
</dbReference>
<dbReference type="PANTHER" id="PTHR30419">
    <property type="entry name" value="HTH-TYPE TRANSCRIPTIONAL REGULATOR YBHD"/>
    <property type="match status" value="1"/>
</dbReference>
<dbReference type="InterPro" id="IPR036388">
    <property type="entry name" value="WH-like_DNA-bd_sf"/>
</dbReference>
<comment type="caution">
    <text evidence="6">The sequence shown here is derived from an EMBL/GenBank/DDBJ whole genome shotgun (WGS) entry which is preliminary data.</text>
</comment>
<evidence type="ECO:0000256" key="3">
    <source>
        <dbReference type="ARBA" id="ARBA00023125"/>
    </source>
</evidence>
<keyword evidence="2" id="KW-0805">Transcription regulation</keyword>
<keyword evidence="4" id="KW-0804">Transcription</keyword>
<evidence type="ECO:0000256" key="2">
    <source>
        <dbReference type="ARBA" id="ARBA00023015"/>
    </source>
</evidence>
<dbReference type="Pfam" id="PF00126">
    <property type="entry name" value="HTH_1"/>
    <property type="match status" value="1"/>
</dbReference>
<dbReference type="InterPro" id="IPR036390">
    <property type="entry name" value="WH_DNA-bd_sf"/>
</dbReference>
<name>A0ABV2MX90_9HYPH</name>
<comment type="similarity">
    <text evidence="1">Belongs to the LysR transcriptional regulatory family.</text>
</comment>
<keyword evidence="3 6" id="KW-0238">DNA-binding</keyword>
<dbReference type="EMBL" id="JBEPML010000004">
    <property type="protein sequence ID" value="MET3791396.1"/>
    <property type="molecule type" value="Genomic_DNA"/>
</dbReference>
<evidence type="ECO:0000259" key="5">
    <source>
        <dbReference type="PROSITE" id="PS50931"/>
    </source>
</evidence>
<dbReference type="InterPro" id="IPR005119">
    <property type="entry name" value="LysR_subst-bd"/>
</dbReference>
<evidence type="ECO:0000313" key="7">
    <source>
        <dbReference type="Proteomes" id="UP001549076"/>
    </source>
</evidence>